<dbReference type="AlphaFoldDB" id="A0A392ML50"/>
<accession>A0A392ML50</accession>
<reference evidence="1 2" key="1">
    <citation type="journal article" date="2018" name="Front. Plant Sci.">
        <title>Red Clover (Trifolium pratense) and Zigzag Clover (T. medium) - A Picture of Genomic Similarities and Differences.</title>
        <authorList>
            <person name="Dluhosova J."/>
            <person name="Istvanek J."/>
            <person name="Nedelnik J."/>
            <person name="Repkova J."/>
        </authorList>
    </citation>
    <scope>NUCLEOTIDE SEQUENCE [LARGE SCALE GENOMIC DNA]</scope>
    <source>
        <strain evidence="2">cv. 10/8</strain>
        <tissue evidence="1">Leaf</tissue>
    </source>
</reference>
<proteinExistence type="predicted"/>
<gene>
    <name evidence="1" type="ORF">A2U01_0009100</name>
</gene>
<protein>
    <submittedName>
        <fullName evidence="1">Uncharacterized protein</fullName>
    </submittedName>
</protein>
<sequence>MLSRLTRYGGAAAASIISNNMFRRCFLSSSGFSNWHNRLNLDNVVVKPHYIPPGAIKDAFSAQYWFRYMLSTRIISIPDLNAILTFLDRLGDYQTVISLVEQWESESDQTYAFPDIDTWKIHERRSSS</sequence>
<evidence type="ECO:0000313" key="2">
    <source>
        <dbReference type="Proteomes" id="UP000265520"/>
    </source>
</evidence>
<evidence type="ECO:0000313" key="1">
    <source>
        <dbReference type="EMBL" id="MCH88217.1"/>
    </source>
</evidence>
<keyword evidence="2" id="KW-1185">Reference proteome</keyword>
<name>A0A392ML50_9FABA</name>
<dbReference type="EMBL" id="LXQA010013739">
    <property type="protein sequence ID" value="MCH88217.1"/>
    <property type="molecule type" value="Genomic_DNA"/>
</dbReference>
<organism evidence="1 2">
    <name type="scientific">Trifolium medium</name>
    <dbReference type="NCBI Taxonomy" id="97028"/>
    <lineage>
        <taxon>Eukaryota</taxon>
        <taxon>Viridiplantae</taxon>
        <taxon>Streptophyta</taxon>
        <taxon>Embryophyta</taxon>
        <taxon>Tracheophyta</taxon>
        <taxon>Spermatophyta</taxon>
        <taxon>Magnoliopsida</taxon>
        <taxon>eudicotyledons</taxon>
        <taxon>Gunneridae</taxon>
        <taxon>Pentapetalae</taxon>
        <taxon>rosids</taxon>
        <taxon>fabids</taxon>
        <taxon>Fabales</taxon>
        <taxon>Fabaceae</taxon>
        <taxon>Papilionoideae</taxon>
        <taxon>50 kb inversion clade</taxon>
        <taxon>NPAAA clade</taxon>
        <taxon>Hologalegina</taxon>
        <taxon>IRL clade</taxon>
        <taxon>Trifolieae</taxon>
        <taxon>Trifolium</taxon>
    </lineage>
</organism>
<comment type="caution">
    <text evidence="1">The sequence shown here is derived from an EMBL/GenBank/DDBJ whole genome shotgun (WGS) entry which is preliminary data.</text>
</comment>
<dbReference type="Proteomes" id="UP000265520">
    <property type="component" value="Unassembled WGS sequence"/>
</dbReference>